<evidence type="ECO:0000313" key="2">
    <source>
        <dbReference type="Proteomes" id="UP000601435"/>
    </source>
</evidence>
<name>A0A813BSS6_9DINO</name>
<dbReference type="EMBL" id="CAJNJA010077884">
    <property type="protein sequence ID" value="CAE7921057.1"/>
    <property type="molecule type" value="Genomic_DNA"/>
</dbReference>
<evidence type="ECO:0000313" key="1">
    <source>
        <dbReference type="EMBL" id="CAE7921057.1"/>
    </source>
</evidence>
<comment type="caution">
    <text evidence="1">The sequence shown here is derived from an EMBL/GenBank/DDBJ whole genome shotgun (WGS) entry which is preliminary data.</text>
</comment>
<reference evidence="1" key="1">
    <citation type="submission" date="2021-02" db="EMBL/GenBank/DDBJ databases">
        <authorList>
            <person name="Dougan E. K."/>
            <person name="Rhodes N."/>
            <person name="Thang M."/>
            <person name="Chan C."/>
        </authorList>
    </citation>
    <scope>NUCLEOTIDE SEQUENCE</scope>
</reference>
<protein>
    <submittedName>
        <fullName evidence="1">GIP protein</fullName>
    </submittedName>
</protein>
<feature type="non-terminal residue" evidence="1">
    <location>
        <position position="105"/>
    </location>
</feature>
<sequence>IFEYQRSRGGHAVLETTAENESHNEPAMRKLREMYHETHYDLIDHLRGSDGLTKAIYSPDIGDAICRAYVELQGAEDFAYGTAWALTTARAVNYVDVKRDEDEWR</sequence>
<accession>A0A813BSS6</accession>
<dbReference type="AlphaFoldDB" id="A0A813BSS6"/>
<gene>
    <name evidence="1" type="primary">GIP</name>
    <name evidence="1" type="ORF">SNEC2469_LOCUS31743</name>
</gene>
<keyword evidence="2" id="KW-1185">Reference proteome</keyword>
<proteinExistence type="predicted"/>
<feature type="non-terminal residue" evidence="1">
    <location>
        <position position="1"/>
    </location>
</feature>
<dbReference type="Proteomes" id="UP000601435">
    <property type="component" value="Unassembled WGS sequence"/>
</dbReference>
<organism evidence="1 2">
    <name type="scientific">Symbiodinium necroappetens</name>
    <dbReference type="NCBI Taxonomy" id="1628268"/>
    <lineage>
        <taxon>Eukaryota</taxon>
        <taxon>Sar</taxon>
        <taxon>Alveolata</taxon>
        <taxon>Dinophyceae</taxon>
        <taxon>Suessiales</taxon>
        <taxon>Symbiodiniaceae</taxon>
        <taxon>Symbiodinium</taxon>
    </lineage>
</organism>